<accession>A0ABX1HC22</accession>
<name>A0ABX1HC22_9BACT</name>
<dbReference type="RefSeq" id="WP_168671390.1">
    <property type="nucleotide sequence ID" value="NZ_JAAVTK010000001.1"/>
</dbReference>
<proteinExistence type="predicted"/>
<dbReference type="EMBL" id="JAAVTK010000001">
    <property type="protein sequence ID" value="NKI87740.1"/>
    <property type="molecule type" value="Genomic_DNA"/>
</dbReference>
<comment type="caution">
    <text evidence="2">The sequence shown here is derived from an EMBL/GenBank/DDBJ whole genome shotgun (WGS) entry which is preliminary data.</text>
</comment>
<sequence>MLAARILRTLVLSASLPAGFTGVAHAQTALAQSVPALPAAPTQPKLTLKAGMRLTHLFCLPGTSGTWQVVLPSSFGIEYRLKPHFSLYALAEADISAGRAPWGRRGAAALPTPTTDVSVGTRYYFNEASSAHPWGNYLALEGTAELSQLAVRGRGRKARPSARFTPGVFVLCGTQHRGPGRRLLYDLNAGLGIQAPPAYTTDAAVRPPWDVAAQLNLRVYLVNQPHSSRQSRR</sequence>
<dbReference type="Proteomes" id="UP000717634">
    <property type="component" value="Unassembled WGS sequence"/>
</dbReference>
<reference evidence="2 3" key="1">
    <citation type="submission" date="2020-03" db="EMBL/GenBank/DDBJ databases">
        <title>Genomic Encyclopedia of Type Strains, Phase IV (KMG-V): Genome sequencing to study the core and pangenomes of soil and plant-associated prokaryotes.</title>
        <authorList>
            <person name="Whitman W."/>
        </authorList>
    </citation>
    <scope>NUCLEOTIDE SEQUENCE [LARGE SCALE GENOMIC DNA]</scope>
    <source>
        <strain evidence="2 3">1B</strain>
    </source>
</reference>
<gene>
    <name evidence="2" type="ORF">HBN54_000319</name>
</gene>
<keyword evidence="3" id="KW-1185">Reference proteome</keyword>
<keyword evidence="1" id="KW-0732">Signal</keyword>
<feature type="chain" id="PRO_5045853988" description="DUF3575 domain-containing protein" evidence="1">
    <location>
        <begin position="27"/>
        <end position="233"/>
    </location>
</feature>
<evidence type="ECO:0000313" key="3">
    <source>
        <dbReference type="Proteomes" id="UP000717634"/>
    </source>
</evidence>
<organism evidence="2 3">
    <name type="scientific">Hymenobacter artigasi</name>
    <dbReference type="NCBI Taxonomy" id="2719616"/>
    <lineage>
        <taxon>Bacteria</taxon>
        <taxon>Pseudomonadati</taxon>
        <taxon>Bacteroidota</taxon>
        <taxon>Cytophagia</taxon>
        <taxon>Cytophagales</taxon>
        <taxon>Hymenobacteraceae</taxon>
        <taxon>Hymenobacter</taxon>
    </lineage>
</organism>
<evidence type="ECO:0008006" key="4">
    <source>
        <dbReference type="Google" id="ProtNLM"/>
    </source>
</evidence>
<protein>
    <recommendedName>
        <fullName evidence="4">DUF3575 domain-containing protein</fullName>
    </recommendedName>
</protein>
<evidence type="ECO:0000313" key="2">
    <source>
        <dbReference type="EMBL" id="NKI87740.1"/>
    </source>
</evidence>
<evidence type="ECO:0000256" key="1">
    <source>
        <dbReference type="SAM" id="SignalP"/>
    </source>
</evidence>
<feature type="signal peptide" evidence="1">
    <location>
        <begin position="1"/>
        <end position="26"/>
    </location>
</feature>